<dbReference type="InterPro" id="IPR003578">
    <property type="entry name" value="Small_GTPase_Rho"/>
</dbReference>
<accession>A0A9P8RQR3</accession>
<dbReference type="PANTHER" id="PTHR24072">
    <property type="entry name" value="RHO FAMILY GTPASE"/>
    <property type="match status" value="1"/>
</dbReference>
<organism evidence="3 4">
    <name type="scientific">Trichoglossum hirsutum</name>
    <dbReference type="NCBI Taxonomy" id="265104"/>
    <lineage>
        <taxon>Eukaryota</taxon>
        <taxon>Fungi</taxon>
        <taxon>Dikarya</taxon>
        <taxon>Ascomycota</taxon>
        <taxon>Pezizomycotina</taxon>
        <taxon>Geoglossomycetes</taxon>
        <taxon>Geoglossales</taxon>
        <taxon>Geoglossaceae</taxon>
        <taxon>Trichoglossum</taxon>
    </lineage>
</organism>
<dbReference type="Pfam" id="PF00071">
    <property type="entry name" value="Ras"/>
    <property type="match status" value="1"/>
</dbReference>
<dbReference type="GO" id="GO:0005525">
    <property type="term" value="F:GTP binding"/>
    <property type="evidence" value="ECO:0007669"/>
    <property type="project" value="UniProtKB-KW"/>
</dbReference>
<keyword evidence="2" id="KW-0342">GTP-binding</keyword>
<evidence type="ECO:0000313" key="4">
    <source>
        <dbReference type="Proteomes" id="UP000750711"/>
    </source>
</evidence>
<sequence>MEESPEITIVLLGDAGVDSKDSESLPVLHDLDQPFVFDVKLFNRPYRFEFCDTASPRNYTLLHPDVVVLCYDISNPESLTAVKEKWSKEVHIYYEPDRPTLMLGLKRDLRTKELPDPLVVR</sequence>
<proteinExistence type="predicted"/>
<dbReference type="InterPro" id="IPR027417">
    <property type="entry name" value="P-loop_NTPase"/>
</dbReference>
<dbReference type="GO" id="GO:0003924">
    <property type="term" value="F:GTPase activity"/>
    <property type="evidence" value="ECO:0007669"/>
    <property type="project" value="InterPro"/>
</dbReference>
<dbReference type="InterPro" id="IPR001806">
    <property type="entry name" value="Small_GTPase"/>
</dbReference>
<dbReference type="GO" id="GO:0007264">
    <property type="term" value="P:small GTPase-mediated signal transduction"/>
    <property type="evidence" value="ECO:0007669"/>
    <property type="project" value="InterPro"/>
</dbReference>
<evidence type="ECO:0000256" key="1">
    <source>
        <dbReference type="ARBA" id="ARBA00022741"/>
    </source>
</evidence>
<dbReference type="EMBL" id="JAGHQM010000535">
    <property type="protein sequence ID" value="KAH0559725.1"/>
    <property type="molecule type" value="Genomic_DNA"/>
</dbReference>
<protein>
    <submittedName>
        <fullName evidence="3">Uncharacterized protein</fullName>
    </submittedName>
</protein>
<keyword evidence="4" id="KW-1185">Reference proteome</keyword>
<comment type="caution">
    <text evidence="3">The sequence shown here is derived from an EMBL/GenBank/DDBJ whole genome shotgun (WGS) entry which is preliminary data.</text>
</comment>
<keyword evidence="1" id="KW-0547">Nucleotide-binding</keyword>
<reference evidence="3" key="1">
    <citation type="submission" date="2021-03" db="EMBL/GenBank/DDBJ databases">
        <title>Comparative genomics and phylogenomic investigation of the class Geoglossomycetes provide insights into ecological specialization and systematics.</title>
        <authorList>
            <person name="Melie T."/>
            <person name="Pirro S."/>
            <person name="Miller A.N."/>
            <person name="Quandt A."/>
        </authorList>
    </citation>
    <scope>NUCLEOTIDE SEQUENCE</scope>
    <source>
        <strain evidence="3">CAQ_001_2017</strain>
    </source>
</reference>
<name>A0A9P8RQR3_9PEZI</name>
<evidence type="ECO:0000313" key="3">
    <source>
        <dbReference type="EMBL" id="KAH0559725.1"/>
    </source>
</evidence>
<dbReference type="Gene3D" id="3.40.50.300">
    <property type="entry name" value="P-loop containing nucleotide triphosphate hydrolases"/>
    <property type="match status" value="1"/>
</dbReference>
<evidence type="ECO:0000256" key="2">
    <source>
        <dbReference type="ARBA" id="ARBA00023134"/>
    </source>
</evidence>
<dbReference type="Proteomes" id="UP000750711">
    <property type="component" value="Unassembled WGS sequence"/>
</dbReference>
<dbReference type="AlphaFoldDB" id="A0A9P8RQR3"/>
<gene>
    <name evidence="3" type="ORF">GP486_003761</name>
</gene>
<dbReference type="SUPFAM" id="SSF52540">
    <property type="entry name" value="P-loop containing nucleoside triphosphate hydrolases"/>
    <property type="match status" value="1"/>
</dbReference>